<reference evidence="1 2" key="1">
    <citation type="submission" date="2024-01" db="EMBL/GenBank/DDBJ databases">
        <title>A telomere-to-telomere, gap-free genome of sweet tea (Lithocarpus litseifolius).</title>
        <authorList>
            <person name="Zhou J."/>
        </authorList>
    </citation>
    <scope>NUCLEOTIDE SEQUENCE [LARGE SCALE GENOMIC DNA]</scope>
    <source>
        <strain evidence="1">Zhou-2022a</strain>
        <tissue evidence="1">Leaf</tissue>
    </source>
</reference>
<dbReference type="EMBL" id="JAZDWU010000005">
    <property type="protein sequence ID" value="KAL0002248.1"/>
    <property type="molecule type" value="Genomic_DNA"/>
</dbReference>
<comment type="caution">
    <text evidence="1">The sequence shown here is derived from an EMBL/GenBank/DDBJ whole genome shotgun (WGS) entry which is preliminary data.</text>
</comment>
<proteinExistence type="predicted"/>
<sequence length="79" mass="9212">MLVESLLAQKEALPLLLWLLKEEDYYKGFFTKADIHIGELIKFRGVPIFLFTELDNMVLLPRWECFFGTGAERNKSLGF</sequence>
<gene>
    <name evidence="1" type="ORF">SO802_016029</name>
</gene>
<evidence type="ECO:0000313" key="2">
    <source>
        <dbReference type="Proteomes" id="UP001459277"/>
    </source>
</evidence>
<dbReference type="Proteomes" id="UP001459277">
    <property type="component" value="Unassembled WGS sequence"/>
</dbReference>
<protein>
    <submittedName>
        <fullName evidence="1">Uncharacterized protein</fullName>
    </submittedName>
</protein>
<organism evidence="1 2">
    <name type="scientific">Lithocarpus litseifolius</name>
    <dbReference type="NCBI Taxonomy" id="425828"/>
    <lineage>
        <taxon>Eukaryota</taxon>
        <taxon>Viridiplantae</taxon>
        <taxon>Streptophyta</taxon>
        <taxon>Embryophyta</taxon>
        <taxon>Tracheophyta</taxon>
        <taxon>Spermatophyta</taxon>
        <taxon>Magnoliopsida</taxon>
        <taxon>eudicotyledons</taxon>
        <taxon>Gunneridae</taxon>
        <taxon>Pentapetalae</taxon>
        <taxon>rosids</taxon>
        <taxon>fabids</taxon>
        <taxon>Fagales</taxon>
        <taxon>Fagaceae</taxon>
        <taxon>Lithocarpus</taxon>
    </lineage>
</organism>
<name>A0AAW2CXI3_9ROSI</name>
<dbReference type="AlphaFoldDB" id="A0AAW2CXI3"/>
<accession>A0AAW2CXI3</accession>
<keyword evidence="2" id="KW-1185">Reference proteome</keyword>
<evidence type="ECO:0000313" key="1">
    <source>
        <dbReference type="EMBL" id="KAL0002248.1"/>
    </source>
</evidence>